<comment type="similarity">
    <text evidence="2">Belongs to the DODA-type extradiol aromatic ring-opening dioxygenase family.</text>
</comment>
<dbReference type="EMBL" id="LNDJ01000093">
    <property type="protein sequence ID" value="KRU21826.1"/>
    <property type="molecule type" value="Genomic_DNA"/>
</dbReference>
<evidence type="ECO:0000256" key="3">
    <source>
        <dbReference type="ARBA" id="ARBA00022723"/>
    </source>
</evidence>
<reference evidence="7 8" key="1">
    <citation type="submission" date="2015-11" db="EMBL/GenBank/DDBJ databases">
        <title>Permanent draft genome of Psychrobacter piscatorii LQ58.</title>
        <authorList>
            <person name="Zhou M."/>
            <person name="Dong B."/>
            <person name="Liu Q."/>
        </authorList>
    </citation>
    <scope>NUCLEOTIDE SEQUENCE [LARGE SCALE GENOMIC DNA]</scope>
    <source>
        <strain evidence="7 8">LQ58</strain>
    </source>
</reference>
<evidence type="ECO:0000256" key="2">
    <source>
        <dbReference type="ARBA" id="ARBA00007581"/>
    </source>
</evidence>
<name>A0A0T6DPX7_9GAMM</name>
<evidence type="ECO:0000313" key="7">
    <source>
        <dbReference type="EMBL" id="KRU21826.1"/>
    </source>
</evidence>
<organism evidence="7 8">
    <name type="scientific">Psychrobacter piscatorii</name>
    <dbReference type="NCBI Taxonomy" id="554343"/>
    <lineage>
        <taxon>Bacteria</taxon>
        <taxon>Pseudomonadati</taxon>
        <taxon>Pseudomonadota</taxon>
        <taxon>Gammaproteobacteria</taxon>
        <taxon>Moraxellales</taxon>
        <taxon>Moraxellaceae</taxon>
        <taxon>Psychrobacter</taxon>
    </lineage>
</organism>
<comment type="caution">
    <text evidence="7">The sequence shown here is derived from an EMBL/GenBank/DDBJ whole genome shotgun (WGS) entry which is preliminary data.</text>
</comment>
<proteinExistence type="inferred from homology"/>
<dbReference type="GO" id="GO:0008198">
    <property type="term" value="F:ferrous iron binding"/>
    <property type="evidence" value="ECO:0007669"/>
    <property type="project" value="InterPro"/>
</dbReference>
<dbReference type="GO" id="GO:0016702">
    <property type="term" value="F:oxidoreductase activity, acting on single donors with incorporation of molecular oxygen, incorporation of two atoms of oxygen"/>
    <property type="evidence" value="ECO:0007669"/>
    <property type="project" value="UniProtKB-ARBA"/>
</dbReference>
<evidence type="ECO:0000259" key="6">
    <source>
        <dbReference type="Pfam" id="PF02900"/>
    </source>
</evidence>
<evidence type="ECO:0000256" key="4">
    <source>
        <dbReference type="ARBA" id="ARBA00022833"/>
    </source>
</evidence>
<dbReference type="SUPFAM" id="SSF53213">
    <property type="entry name" value="LigB-like"/>
    <property type="match status" value="1"/>
</dbReference>
<keyword evidence="3" id="KW-0479">Metal-binding</keyword>
<dbReference type="Gene3D" id="3.40.830.10">
    <property type="entry name" value="LigB-like"/>
    <property type="match status" value="1"/>
</dbReference>
<dbReference type="Pfam" id="PF02900">
    <property type="entry name" value="LigB"/>
    <property type="match status" value="1"/>
</dbReference>
<keyword evidence="4" id="KW-0862">Zinc</keyword>
<keyword evidence="7" id="KW-0223">Dioxygenase</keyword>
<sequence length="274" mass="29701">MSIYASNGAVSLPVFFIPHGAGPCFFMDWQPAGTWDGMASFLANITTRLPERPKAILIISGHWQTAEFGITSGAKPDLIYDYYGFPEHTYDLAYPASGAPVLAERVSKILTEAGIANMQDASRGFDHGVFIPLKVMFPEADIPVVQMSLRNDLDPEAHLAAGQALQSLRQEGVLIIGSGMSFHNMRGYGDANFTAPSERFDDWLTDIVAADAETRWSALANWSKAPYAMASHPLGAEEHLLPLMVAAGAAGNDKGDKIYSEQVLKTQLSAFQFG</sequence>
<dbReference type="PANTHER" id="PTHR30096:SF0">
    <property type="entry name" value="4,5-DOPA DIOXYGENASE EXTRADIOL-LIKE PROTEIN"/>
    <property type="match status" value="1"/>
</dbReference>
<evidence type="ECO:0000256" key="1">
    <source>
        <dbReference type="ARBA" id="ARBA00001947"/>
    </source>
</evidence>
<dbReference type="Proteomes" id="UP000051202">
    <property type="component" value="Unassembled WGS sequence"/>
</dbReference>
<dbReference type="PIRSF" id="PIRSF006157">
    <property type="entry name" value="Doxgns_DODA"/>
    <property type="match status" value="1"/>
</dbReference>
<protein>
    <submittedName>
        <fullName evidence="7">Dioxygenase</fullName>
    </submittedName>
</protein>
<dbReference type="GO" id="GO:0008270">
    <property type="term" value="F:zinc ion binding"/>
    <property type="evidence" value="ECO:0007669"/>
    <property type="project" value="InterPro"/>
</dbReference>
<comment type="cofactor">
    <cofactor evidence="1">
        <name>Zn(2+)</name>
        <dbReference type="ChEBI" id="CHEBI:29105"/>
    </cofactor>
</comment>
<dbReference type="InterPro" id="IPR014436">
    <property type="entry name" value="Extradiol_dOase_DODA"/>
</dbReference>
<dbReference type="RefSeq" id="WP_058025412.1">
    <property type="nucleotide sequence ID" value="NZ_LNDJ01000093.1"/>
</dbReference>
<keyword evidence="5" id="KW-0560">Oxidoreductase</keyword>
<feature type="domain" description="Extradiol ring-cleavage dioxygenase class III enzyme subunit B" evidence="6">
    <location>
        <begin position="15"/>
        <end position="258"/>
    </location>
</feature>
<dbReference type="STRING" id="554343.AS194_10980"/>
<dbReference type="AlphaFoldDB" id="A0A0T6DPX7"/>
<keyword evidence="8" id="KW-1185">Reference proteome</keyword>
<evidence type="ECO:0000256" key="5">
    <source>
        <dbReference type="ARBA" id="ARBA00023002"/>
    </source>
</evidence>
<dbReference type="CDD" id="cd07363">
    <property type="entry name" value="45_DOPA_Dioxygenase"/>
    <property type="match status" value="1"/>
</dbReference>
<evidence type="ECO:0000313" key="8">
    <source>
        <dbReference type="Proteomes" id="UP000051202"/>
    </source>
</evidence>
<accession>A0A0T6DPX7</accession>
<dbReference type="InterPro" id="IPR004183">
    <property type="entry name" value="Xdiol_dOase_suB"/>
</dbReference>
<gene>
    <name evidence="7" type="ORF">AS194_10980</name>
</gene>
<dbReference type="PANTHER" id="PTHR30096">
    <property type="entry name" value="4,5-DOPA DIOXYGENASE EXTRADIOL-LIKE PROTEIN"/>
    <property type="match status" value="1"/>
</dbReference>